<dbReference type="AlphaFoldDB" id="A0AAD7DTM0"/>
<name>A0AAD7DTM0_MYCRO</name>
<proteinExistence type="predicted"/>
<accession>A0AAD7DTM0</accession>
<comment type="caution">
    <text evidence="3">The sequence shown here is derived from an EMBL/GenBank/DDBJ whole genome shotgun (WGS) entry which is preliminary data.</text>
</comment>
<dbReference type="Proteomes" id="UP001221757">
    <property type="component" value="Unassembled WGS sequence"/>
</dbReference>
<keyword evidence="1" id="KW-0732">Signal</keyword>
<evidence type="ECO:0000259" key="2">
    <source>
        <dbReference type="Pfam" id="PF25545"/>
    </source>
</evidence>
<reference evidence="3" key="1">
    <citation type="submission" date="2023-03" db="EMBL/GenBank/DDBJ databases">
        <title>Massive genome expansion in bonnet fungi (Mycena s.s.) driven by repeated elements and novel gene families across ecological guilds.</title>
        <authorList>
            <consortium name="Lawrence Berkeley National Laboratory"/>
            <person name="Harder C.B."/>
            <person name="Miyauchi S."/>
            <person name="Viragh M."/>
            <person name="Kuo A."/>
            <person name="Thoen E."/>
            <person name="Andreopoulos B."/>
            <person name="Lu D."/>
            <person name="Skrede I."/>
            <person name="Drula E."/>
            <person name="Henrissat B."/>
            <person name="Morin E."/>
            <person name="Kohler A."/>
            <person name="Barry K."/>
            <person name="LaButti K."/>
            <person name="Morin E."/>
            <person name="Salamov A."/>
            <person name="Lipzen A."/>
            <person name="Mereny Z."/>
            <person name="Hegedus B."/>
            <person name="Baldrian P."/>
            <person name="Stursova M."/>
            <person name="Weitz H."/>
            <person name="Taylor A."/>
            <person name="Grigoriev I.V."/>
            <person name="Nagy L.G."/>
            <person name="Martin F."/>
            <person name="Kauserud H."/>
        </authorList>
    </citation>
    <scope>NUCLEOTIDE SEQUENCE</scope>
    <source>
        <strain evidence="3">CBHHK067</strain>
    </source>
</reference>
<gene>
    <name evidence="3" type="ORF">B0H17DRAFT_318088</name>
</gene>
<sequence>MAAALHSTLILLVLAHFERNRLLVDDLLTKKVLPQFDSKLMVYGIHYDKQSVRIYTHFPQMEEANGRYVIRFYRVPVANFTLPNTNFVQRFSLATPIFCVKMHADMISQELNLSSEGFIKEYPLNG</sequence>
<keyword evidence="4" id="KW-1185">Reference proteome</keyword>
<evidence type="ECO:0000313" key="3">
    <source>
        <dbReference type="EMBL" id="KAJ7699070.1"/>
    </source>
</evidence>
<dbReference type="InterPro" id="IPR057684">
    <property type="entry name" value="DUF7924"/>
</dbReference>
<organism evidence="3 4">
    <name type="scientific">Mycena rosella</name>
    <name type="common">Pink bonnet</name>
    <name type="synonym">Agaricus rosellus</name>
    <dbReference type="NCBI Taxonomy" id="1033263"/>
    <lineage>
        <taxon>Eukaryota</taxon>
        <taxon>Fungi</taxon>
        <taxon>Dikarya</taxon>
        <taxon>Basidiomycota</taxon>
        <taxon>Agaricomycotina</taxon>
        <taxon>Agaricomycetes</taxon>
        <taxon>Agaricomycetidae</taxon>
        <taxon>Agaricales</taxon>
        <taxon>Marasmiineae</taxon>
        <taxon>Mycenaceae</taxon>
        <taxon>Mycena</taxon>
    </lineage>
</organism>
<evidence type="ECO:0000256" key="1">
    <source>
        <dbReference type="SAM" id="SignalP"/>
    </source>
</evidence>
<feature type="signal peptide" evidence="1">
    <location>
        <begin position="1"/>
        <end position="15"/>
    </location>
</feature>
<feature type="chain" id="PRO_5042104889" description="DUF7924 domain-containing protein" evidence="1">
    <location>
        <begin position="16"/>
        <end position="126"/>
    </location>
</feature>
<dbReference type="EMBL" id="JARKIE010000024">
    <property type="protein sequence ID" value="KAJ7699070.1"/>
    <property type="molecule type" value="Genomic_DNA"/>
</dbReference>
<dbReference type="Pfam" id="PF25545">
    <property type="entry name" value="DUF7924"/>
    <property type="match status" value="1"/>
</dbReference>
<protein>
    <recommendedName>
        <fullName evidence="2">DUF7924 domain-containing protein</fullName>
    </recommendedName>
</protein>
<feature type="domain" description="DUF7924" evidence="2">
    <location>
        <begin position="34"/>
        <end position="87"/>
    </location>
</feature>
<evidence type="ECO:0000313" key="4">
    <source>
        <dbReference type="Proteomes" id="UP001221757"/>
    </source>
</evidence>